<accession>A0ABP6IEX7</accession>
<keyword evidence="1" id="KW-1133">Transmembrane helix</keyword>
<dbReference type="InterPro" id="IPR058983">
    <property type="entry name" value="AftB_C"/>
</dbReference>
<evidence type="ECO:0000313" key="4">
    <source>
        <dbReference type="Proteomes" id="UP001500831"/>
    </source>
</evidence>
<evidence type="ECO:0000259" key="2">
    <source>
        <dbReference type="Pfam" id="PF26371"/>
    </source>
</evidence>
<organism evidence="3 4">
    <name type="scientific">Streptosporangium fragile</name>
    <dbReference type="NCBI Taxonomy" id="46186"/>
    <lineage>
        <taxon>Bacteria</taxon>
        <taxon>Bacillati</taxon>
        <taxon>Actinomycetota</taxon>
        <taxon>Actinomycetes</taxon>
        <taxon>Streptosporangiales</taxon>
        <taxon>Streptosporangiaceae</taxon>
        <taxon>Streptosporangium</taxon>
    </lineage>
</organism>
<feature type="transmembrane region" description="Helical" evidence="1">
    <location>
        <begin position="178"/>
        <end position="193"/>
    </location>
</feature>
<feature type="transmembrane region" description="Helical" evidence="1">
    <location>
        <begin position="133"/>
        <end position="148"/>
    </location>
</feature>
<feature type="transmembrane region" description="Helical" evidence="1">
    <location>
        <begin position="26"/>
        <end position="44"/>
    </location>
</feature>
<keyword evidence="1" id="KW-0812">Transmembrane</keyword>
<gene>
    <name evidence="3" type="primary">aftB</name>
    <name evidence="3" type="ORF">GCM10010517_29410</name>
</gene>
<keyword evidence="1" id="KW-0472">Membrane</keyword>
<feature type="transmembrane region" description="Helical" evidence="1">
    <location>
        <begin position="222"/>
        <end position="243"/>
    </location>
</feature>
<comment type="caution">
    <text evidence="3">The sequence shown here is derived from an EMBL/GenBank/DDBJ whole genome shotgun (WGS) entry which is preliminary data.</text>
</comment>
<dbReference type="Pfam" id="PF26371">
    <property type="entry name" value="AftB_C"/>
    <property type="match status" value="1"/>
</dbReference>
<dbReference type="Proteomes" id="UP001500831">
    <property type="component" value="Unassembled WGS sequence"/>
</dbReference>
<feature type="transmembrane region" description="Helical" evidence="1">
    <location>
        <begin position="100"/>
        <end position="121"/>
    </location>
</feature>
<keyword evidence="4" id="KW-1185">Reference proteome</keyword>
<proteinExistence type="predicted"/>
<reference evidence="4" key="1">
    <citation type="journal article" date="2019" name="Int. J. Syst. Evol. Microbiol.">
        <title>The Global Catalogue of Microorganisms (GCM) 10K type strain sequencing project: providing services to taxonomists for standard genome sequencing and annotation.</title>
        <authorList>
            <consortium name="The Broad Institute Genomics Platform"/>
            <consortium name="The Broad Institute Genome Sequencing Center for Infectious Disease"/>
            <person name="Wu L."/>
            <person name="Ma J."/>
        </authorList>
    </citation>
    <scope>NUCLEOTIDE SEQUENCE [LARGE SCALE GENOMIC DNA]</scope>
    <source>
        <strain evidence="4">JCM 6242</strain>
    </source>
</reference>
<feature type="transmembrane region" description="Helical" evidence="1">
    <location>
        <begin position="296"/>
        <end position="314"/>
    </location>
</feature>
<feature type="transmembrane region" description="Helical" evidence="1">
    <location>
        <begin position="347"/>
        <end position="368"/>
    </location>
</feature>
<feature type="domain" description="Terminal beta-(1-&gt;2)-arabinofuranosyltransferase C-terminal" evidence="2">
    <location>
        <begin position="432"/>
        <end position="538"/>
    </location>
</feature>
<evidence type="ECO:0000313" key="3">
    <source>
        <dbReference type="EMBL" id="GAA2869423.1"/>
    </source>
</evidence>
<feature type="transmembrane region" description="Helical" evidence="1">
    <location>
        <begin position="263"/>
        <end position="289"/>
    </location>
</feature>
<dbReference type="EMBL" id="BAAAVI010000018">
    <property type="protein sequence ID" value="GAA2869423.1"/>
    <property type="molecule type" value="Genomic_DNA"/>
</dbReference>
<protein>
    <submittedName>
        <fullName evidence="3">Terminal beta-(1-&gt;2)-arabinofuranosyltransferase</fullName>
    </submittedName>
</protein>
<sequence>MEDALVPLVYVDRVPAAARVPRQVRIWNHAVTVVAAAVMALAGWQNRWISDDGLIAVRTVRQLLAGNGPVFNVGERVEANTSTAWTYLVAAVSWLSRGDVAYVAVLLGLACTVGAVVSAMAGTVRLYGGARRFLPAGVLIVLALPPFWDFATSGLETGLVFLWIGLSWWLLVRAAREGPVLPLVVVLGLAPLVRPELALVYPVFFGVLLMLRWPGWRAATRWFALSVALPVAYQIFRMGYYGLLVPNTALAKEAGESRWARGLLYAGDTVLTYQLVGPMLAVIPLSLWACRRRRDLLVAAAPLTAGVLMLLYVLRVGGDFMHARMMLPALLLLLLPAMVLPLHAVTALACATVGLWAVVCAVALRVPYGQAVGPDGIADERGFYVVWTGDPHPVTAESYARARPTPLSTGDATGLHVPGLEPVPLRTDRPARLAVSGTVLGTVSAQFPLDVLVVDQLGLANALGSHMALACGQRVGHEKPLPVEYIYADYMAPGAPLADERLRAEVERIRGELAGGRFRELLDATRAPLTVNRFWDNLVGAPARTAFRFPTANAPCPS</sequence>
<feature type="transmembrane region" description="Helical" evidence="1">
    <location>
        <begin position="154"/>
        <end position="171"/>
    </location>
</feature>
<evidence type="ECO:0000256" key="1">
    <source>
        <dbReference type="SAM" id="Phobius"/>
    </source>
</evidence>
<feature type="transmembrane region" description="Helical" evidence="1">
    <location>
        <begin position="199"/>
        <end position="215"/>
    </location>
</feature>
<name>A0ABP6IEX7_9ACTN</name>